<proteinExistence type="predicted"/>
<feature type="compositionally biased region" description="Basic and acidic residues" evidence="1">
    <location>
        <begin position="115"/>
        <end position="128"/>
    </location>
</feature>
<gene>
    <name evidence="2" type="ORF">GCM10010346_16870</name>
</gene>
<feature type="region of interest" description="Disordered" evidence="1">
    <location>
        <begin position="110"/>
        <end position="129"/>
    </location>
</feature>
<sequence length="196" mass="21098">MGRATAREWKGIPVAIKKFALNTQPHEAEIGDDVTLLFQPEVMGDEFLDAYGRLQETTKKLNIDLSDATSVDLSDVREANVALRVFLASLMLPESAEQFARWEVRAGGKTVGSYRDPEEAREAAESRKGGKVLDAGMRLPDRVLVELMEWVVELYGGAGGQRPPTSSNASASASPGPGPRGRAALPSKGSTSTRGR</sequence>
<organism evidence="2 3">
    <name type="scientific">Streptomyces chryseus</name>
    <dbReference type="NCBI Taxonomy" id="68186"/>
    <lineage>
        <taxon>Bacteria</taxon>
        <taxon>Bacillati</taxon>
        <taxon>Actinomycetota</taxon>
        <taxon>Actinomycetes</taxon>
        <taxon>Kitasatosporales</taxon>
        <taxon>Streptomycetaceae</taxon>
        <taxon>Streptomyces</taxon>
    </lineage>
</organism>
<feature type="region of interest" description="Disordered" evidence="1">
    <location>
        <begin position="156"/>
        <end position="196"/>
    </location>
</feature>
<dbReference type="Proteomes" id="UP000599437">
    <property type="component" value="Unassembled WGS sequence"/>
</dbReference>
<name>A0ABQ3DJG2_9ACTN</name>
<keyword evidence="3" id="KW-1185">Reference proteome</keyword>
<accession>A0ABQ3DJG2</accession>
<evidence type="ECO:0000256" key="1">
    <source>
        <dbReference type="SAM" id="MobiDB-lite"/>
    </source>
</evidence>
<feature type="compositionally biased region" description="Low complexity" evidence="1">
    <location>
        <begin position="162"/>
        <end position="187"/>
    </location>
</feature>
<protein>
    <submittedName>
        <fullName evidence="2">Uncharacterized protein</fullName>
    </submittedName>
</protein>
<reference evidence="3" key="1">
    <citation type="journal article" date="2019" name="Int. J. Syst. Evol. Microbiol.">
        <title>The Global Catalogue of Microorganisms (GCM) 10K type strain sequencing project: providing services to taxonomists for standard genome sequencing and annotation.</title>
        <authorList>
            <consortium name="The Broad Institute Genomics Platform"/>
            <consortium name="The Broad Institute Genome Sequencing Center for Infectious Disease"/>
            <person name="Wu L."/>
            <person name="Ma J."/>
        </authorList>
    </citation>
    <scope>NUCLEOTIDE SEQUENCE [LARGE SCALE GENOMIC DNA]</scope>
    <source>
        <strain evidence="3">JCM 4737</strain>
    </source>
</reference>
<dbReference type="EMBL" id="BMVO01000003">
    <property type="protein sequence ID" value="GHA94692.1"/>
    <property type="molecule type" value="Genomic_DNA"/>
</dbReference>
<evidence type="ECO:0000313" key="2">
    <source>
        <dbReference type="EMBL" id="GHA94692.1"/>
    </source>
</evidence>
<evidence type="ECO:0000313" key="3">
    <source>
        <dbReference type="Proteomes" id="UP000599437"/>
    </source>
</evidence>
<comment type="caution">
    <text evidence="2">The sequence shown here is derived from an EMBL/GenBank/DDBJ whole genome shotgun (WGS) entry which is preliminary data.</text>
</comment>